<dbReference type="Proteomes" id="UP000001805">
    <property type="component" value="Chromosome 2, Linkage Group V"/>
</dbReference>
<dbReference type="EMBL" id="CM002240">
    <property type="protein sequence ID" value="ESA42607.1"/>
    <property type="molecule type" value="Genomic_DNA"/>
</dbReference>
<gene>
    <name evidence="1" type="ORF">NCU17014</name>
</gene>
<dbReference type="VEuPathDB" id="FungiDB:NCU17014"/>
<accession>V5ILT3</accession>
<dbReference type="KEGG" id="ncr:NCU17014"/>
<dbReference type="AlphaFoldDB" id="V5ILT3"/>
<proteinExistence type="predicted"/>
<dbReference type="InParanoid" id="V5ILT3"/>
<protein>
    <submittedName>
        <fullName evidence="1">Uncharacterized protein</fullName>
    </submittedName>
</protein>
<evidence type="ECO:0000313" key="1">
    <source>
        <dbReference type="EMBL" id="ESA42607.1"/>
    </source>
</evidence>
<evidence type="ECO:0000313" key="2">
    <source>
        <dbReference type="Proteomes" id="UP000001805"/>
    </source>
</evidence>
<name>V5ILT3_NEUCR</name>
<organism evidence="1 2">
    <name type="scientific">Neurospora crassa (strain ATCC 24698 / 74-OR23-1A / CBS 708.71 / DSM 1257 / FGSC 987)</name>
    <dbReference type="NCBI Taxonomy" id="367110"/>
    <lineage>
        <taxon>Eukaryota</taxon>
        <taxon>Fungi</taxon>
        <taxon>Dikarya</taxon>
        <taxon>Ascomycota</taxon>
        <taxon>Pezizomycotina</taxon>
        <taxon>Sordariomycetes</taxon>
        <taxon>Sordariomycetidae</taxon>
        <taxon>Sordariales</taxon>
        <taxon>Sordariaceae</taxon>
        <taxon>Neurospora</taxon>
    </lineage>
</organism>
<keyword evidence="2" id="KW-1185">Reference proteome</keyword>
<dbReference type="GeneID" id="23569758"/>
<reference evidence="1 2" key="1">
    <citation type="journal article" date="2003" name="Nature">
        <title>The genome sequence of the filamentous fungus Neurospora crassa.</title>
        <authorList>
            <person name="Galagan J.E."/>
            <person name="Calvo S.E."/>
            <person name="Borkovich K.A."/>
            <person name="Selker E.U."/>
            <person name="Read N.D."/>
            <person name="Jaffe D."/>
            <person name="FitzHugh W."/>
            <person name="Ma L.J."/>
            <person name="Smirnov S."/>
            <person name="Purcell S."/>
            <person name="Rehman B."/>
            <person name="Elkins T."/>
            <person name="Engels R."/>
            <person name="Wang S."/>
            <person name="Nielsen C.B."/>
            <person name="Butler J."/>
            <person name="Endrizzi M."/>
            <person name="Qui D."/>
            <person name="Ianakiev P."/>
            <person name="Bell-Pedersen D."/>
            <person name="Nelson M.A."/>
            <person name="Werner-Washburne M."/>
            <person name="Selitrennikoff C.P."/>
            <person name="Kinsey J.A."/>
            <person name="Braun E.L."/>
            <person name="Zelter A."/>
            <person name="Schulte U."/>
            <person name="Kothe G.O."/>
            <person name="Jedd G."/>
            <person name="Mewes W."/>
            <person name="Staben C."/>
            <person name="Marcotte E."/>
            <person name="Greenberg D."/>
            <person name="Roy A."/>
            <person name="Foley K."/>
            <person name="Naylor J."/>
            <person name="Stange-Thomann N."/>
            <person name="Barrett R."/>
            <person name="Gnerre S."/>
            <person name="Kamal M."/>
            <person name="Kamvysselis M."/>
            <person name="Mauceli E."/>
            <person name="Bielke C."/>
            <person name="Rudd S."/>
            <person name="Frishman D."/>
            <person name="Krystofova S."/>
            <person name="Rasmussen C."/>
            <person name="Metzenberg R.L."/>
            <person name="Perkins D.D."/>
            <person name="Kroken S."/>
            <person name="Cogoni C."/>
            <person name="Macino G."/>
            <person name="Catcheside D."/>
            <person name="Li W."/>
            <person name="Pratt R.J."/>
            <person name="Osmani S.A."/>
            <person name="DeSouza C.P."/>
            <person name="Glass L."/>
            <person name="Orbach M.J."/>
            <person name="Berglund J.A."/>
            <person name="Voelker R."/>
            <person name="Yarden O."/>
            <person name="Plamann M."/>
            <person name="Seiler S."/>
            <person name="Dunlap J."/>
            <person name="Radford A."/>
            <person name="Aramayo R."/>
            <person name="Natvig D.O."/>
            <person name="Alex L.A."/>
            <person name="Mannhaupt G."/>
            <person name="Ebbole D.J."/>
            <person name="Freitag M."/>
            <person name="Paulsen I."/>
            <person name="Sachs M.S."/>
            <person name="Lander E.S."/>
            <person name="Nusbaum C."/>
            <person name="Birren B."/>
        </authorList>
    </citation>
    <scope>NUCLEOTIDE SEQUENCE [LARGE SCALE GENOMIC DNA]</scope>
    <source>
        <strain evidence="2">ATCC 24698 / 74-OR23-1A / CBS 708.71 / DSM 1257 / FGSC 987</strain>
    </source>
</reference>
<dbReference type="RefSeq" id="XP_011394840.1">
    <property type="nucleotide sequence ID" value="XM_011396538.1"/>
</dbReference>
<sequence>MIVPVVDNTAVARMALRVLAAYAGADCRYHSQRTFVRKGGRNRLDKERTGKAKPAPLNSLFYNKSLASQNHDDSRNTFLLCTTEMPPTRNLQHGAMGTCTVVFLILTF</sequence>